<name>A0A1B7XQB1_COLHI</name>
<evidence type="ECO:0000313" key="2">
    <source>
        <dbReference type="Proteomes" id="UP000092177"/>
    </source>
</evidence>
<dbReference type="VEuPathDB" id="FungiDB:CH63R_14528"/>
<comment type="caution">
    <text evidence="1">The sequence shown here is derived from an EMBL/GenBank/DDBJ whole genome shotgun (WGS) entry which is preliminary data.</text>
</comment>
<gene>
    <name evidence="1" type="ORF">CH63R_14528</name>
</gene>
<reference evidence="2" key="1">
    <citation type="journal article" date="2017" name="BMC Genomics">
        <title>Gapless genome assembly of Colletotrichum higginsianum reveals chromosome structure and association of transposable elements with secondary metabolite gene clusters.</title>
        <authorList>
            <person name="Dallery J.-F."/>
            <person name="Lapalu N."/>
            <person name="Zampounis A."/>
            <person name="Pigne S."/>
            <person name="Luyten I."/>
            <person name="Amselem J."/>
            <person name="Wittenberg A.H.J."/>
            <person name="Zhou S."/>
            <person name="de Queiroz M.V."/>
            <person name="Robin G.P."/>
            <person name="Auger A."/>
            <person name="Hainaut M."/>
            <person name="Henrissat B."/>
            <person name="Kim K.-T."/>
            <person name="Lee Y.-H."/>
            <person name="Lespinet O."/>
            <person name="Schwartz D.C."/>
            <person name="Thon M.R."/>
            <person name="O'Connell R.J."/>
        </authorList>
    </citation>
    <scope>NUCLEOTIDE SEQUENCE [LARGE SCALE GENOMIC DNA]</scope>
    <source>
        <strain evidence="2">IMI 349063</strain>
    </source>
</reference>
<accession>A0A1B7XQB1</accession>
<dbReference type="AlphaFoldDB" id="A0A1B7XQB1"/>
<dbReference type="EMBL" id="LTAN01000012">
    <property type="protein sequence ID" value="OBR01956.1"/>
    <property type="molecule type" value="Genomic_DNA"/>
</dbReference>
<dbReference type="GeneID" id="28873609"/>
<dbReference type="Proteomes" id="UP000092177">
    <property type="component" value="Chromosome 12"/>
</dbReference>
<dbReference type="OrthoDB" id="5099691at2759"/>
<proteinExistence type="predicted"/>
<dbReference type="RefSeq" id="XP_018150474.1">
    <property type="nucleotide sequence ID" value="XM_018309502.1"/>
</dbReference>
<organism evidence="1 2">
    <name type="scientific">Colletotrichum higginsianum (strain IMI 349063)</name>
    <name type="common">Crucifer anthracnose fungus</name>
    <dbReference type="NCBI Taxonomy" id="759273"/>
    <lineage>
        <taxon>Eukaryota</taxon>
        <taxon>Fungi</taxon>
        <taxon>Dikarya</taxon>
        <taxon>Ascomycota</taxon>
        <taxon>Pezizomycotina</taxon>
        <taxon>Sordariomycetes</taxon>
        <taxon>Hypocreomycetidae</taxon>
        <taxon>Glomerellales</taxon>
        <taxon>Glomerellaceae</taxon>
        <taxon>Colletotrichum</taxon>
        <taxon>Colletotrichum destructivum species complex</taxon>
    </lineage>
</organism>
<keyword evidence="2" id="KW-1185">Reference proteome</keyword>
<protein>
    <submittedName>
        <fullName evidence="1">Uncharacterized protein</fullName>
    </submittedName>
</protein>
<dbReference type="KEGG" id="chig:CH63R_14528"/>
<sequence length="73" mass="8159">MPPPLREDKRLERSFQCLGSYFINVGLGDGAIHLLLDENEMEKHDQVVSAVLVDGGIPGDDHIVKTIEEIMTR</sequence>
<evidence type="ECO:0000313" key="1">
    <source>
        <dbReference type="EMBL" id="OBR01956.1"/>
    </source>
</evidence>